<protein>
    <recommendedName>
        <fullName evidence="10">YihY/virulence factor BrkB family protein</fullName>
    </recommendedName>
</protein>
<evidence type="ECO:0000256" key="2">
    <source>
        <dbReference type="ARBA" id="ARBA00022475"/>
    </source>
</evidence>
<evidence type="ECO:0000256" key="3">
    <source>
        <dbReference type="ARBA" id="ARBA00022692"/>
    </source>
</evidence>
<evidence type="ECO:0000256" key="1">
    <source>
        <dbReference type="ARBA" id="ARBA00004651"/>
    </source>
</evidence>
<keyword evidence="5 7" id="KW-0472">Membrane</keyword>
<evidence type="ECO:0000313" key="9">
    <source>
        <dbReference type="Proteomes" id="UP001501690"/>
    </source>
</evidence>
<feature type="transmembrane region" description="Helical" evidence="7">
    <location>
        <begin position="69"/>
        <end position="99"/>
    </location>
</feature>
<dbReference type="Proteomes" id="UP001501690">
    <property type="component" value="Unassembled WGS sequence"/>
</dbReference>
<comment type="caution">
    <text evidence="8">The sequence shown here is derived from an EMBL/GenBank/DDBJ whole genome shotgun (WGS) entry which is preliminary data.</text>
</comment>
<dbReference type="RefSeq" id="WP_344067990.1">
    <property type="nucleotide sequence ID" value="NZ_BAAAPL010000001.1"/>
</dbReference>
<feature type="transmembrane region" description="Helical" evidence="7">
    <location>
        <begin position="270"/>
        <end position="289"/>
    </location>
</feature>
<evidence type="ECO:0000256" key="6">
    <source>
        <dbReference type="SAM" id="MobiDB-lite"/>
    </source>
</evidence>
<keyword evidence="4 7" id="KW-1133">Transmembrane helix</keyword>
<evidence type="ECO:0000256" key="4">
    <source>
        <dbReference type="ARBA" id="ARBA00022989"/>
    </source>
</evidence>
<feature type="region of interest" description="Disordered" evidence="6">
    <location>
        <begin position="388"/>
        <end position="410"/>
    </location>
</feature>
<dbReference type="Pfam" id="PF03631">
    <property type="entry name" value="Virul_fac_BrkB"/>
    <property type="match status" value="1"/>
</dbReference>
<dbReference type="InterPro" id="IPR017039">
    <property type="entry name" value="Virul_fac_BrkB"/>
</dbReference>
<dbReference type="EMBL" id="BAAAPL010000001">
    <property type="protein sequence ID" value="GAA1688755.1"/>
    <property type="molecule type" value="Genomic_DNA"/>
</dbReference>
<feature type="transmembrane region" description="Helical" evidence="7">
    <location>
        <begin position="142"/>
        <end position="164"/>
    </location>
</feature>
<organism evidence="8 9">
    <name type="scientific">Microbacterium sediminicola</name>
    <dbReference type="NCBI Taxonomy" id="415210"/>
    <lineage>
        <taxon>Bacteria</taxon>
        <taxon>Bacillati</taxon>
        <taxon>Actinomycetota</taxon>
        <taxon>Actinomycetes</taxon>
        <taxon>Micrococcales</taxon>
        <taxon>Microbacteriaceae</taxon>
        <taxon>Microbacterium</taxon>
    </lineage>
</organism>
<feature type="transmembrane region" description="Helical" evidence="7">
    <location>
        <begin position="234"/>
        <end position="258"/>
    </location>
</feature>
<feature type="transmembrane region" description="Helical" evidence="7">
    <location>
        <begin position="301"/>
        <end position="327"/>
    </location>
</feature>
<evidence type="ECO:0000256" key="7">
    <source>
        <dbReference type="SAM" id="Phobius"/>
    </source>
</evidence>
<feature type="transmembrane region" description="Helical" evidence="7">
    <location>
        <begin position="190"/>
        <end position="214"/>
    </location>
</feature>
<accession>A0ABN2HKU0</accession>
<dbReference type="PANTHER" id="PTHR30213:SF1">
    <property type="entry name" value="INNER MEMBRANE PROTEIN YHJD"/>
    <property type="match status" value="1"/>
</dbReference>
<dbReference type="PANTHER" id="PTHR30213">
    <property type="entry name" value="INNER MEMBRANE PROTEIN YHJD"/>
    <property type="match status" value="1"/>
</dbReference>
<keyword evidence="3 7" id="KW-0812">Transmembrane</keyword>
<keyword evidence="2" id="KW-1003">Cell membrane</keyword>
<reference evidence="8 9" key="1">
    <citation type="journal article" date="2019" name="Int. J. Syst. Evol. Microbiol.">
        <title>The Global Catalogue of Microorganisms (GCM) 10K type strain sequencing project: providing services to taxonomists for standard genome sequencing and annotation.</title>
        <authorList>
            <consortium name="The Broad Institute Genomics Platform"/>
            <consortium name="The Broad Institute Genome Sequencing Center for Infectious Disease"/>
            <person name="Wu L."/>
            <person name="Ma J."/>
        </authorList>
    </citation>
    <scope>NUCLEOTIDE SEQUENCE [LARGE SCALE GENOMIC DNA]</scope>
    <source>
        <strain evidence="8 9">JCM 15577</strain>
    </source>
</reference>
<proteinExistence type="predicted"/>
<evidence type="ECO:0000313" key="8">
    <source>
        <dbReference type="EMBL" id="GAA1688755.1"/>
    </source>
</evidence>
<evidence type="ECO:0008006" key="10">
    <source>
        <dbReference type="Google" id="ProtNLM"/>
    </source>
</evidence>
<name>A0ABN2HKU0_9MICO</name>
<sequence>MTTPDDPHVRDSAREAEAHEQTLRARWDATQAELRDRFEQPISFATRVTRETLAWFPVRVWRTFLINNGFLLAAGVSYQALFAIFAAVYVAFALAGIWLGASADAVQGLINLIDLYLPGLIDDEGPISPDAVQQIAAQSAGVFGITGLIALGALIWTAIGWVTFSRRAVREMFGLPPDRRPYLLLKAGDFVAALTFGIALLIGGALGAAGTWALTTIFELLGLDTTSWWVSGGVRVGTLLIAFAVNAAALAAMFRFLTGTSLRWRRVWPGSLLAGAATTVLQLGGGWLLSYTPTNALLATFALFVGLLLWFRLTGIVMLVGAAWIAVSARDDNVALVPKTEAERLAEEHAALLLAAQVRLRTAEAARDVAPWYRRWRADRDVRRARDELDEVEASAPPPLKRPSALDGFV</sequence>
<gene>
    <name evidence="8" type="ORF">GCM10009808_02130</name>
</gene>
<evidence type="ECO:0000256" key="5">
    <source>
        <dbReference type="ARBA" id="ARBA00023136"/>
    </source>
</evidence>
<comment type="subcellular location">
    <subcellularLocation>
        <location evidence="1">Cell membrane</location>
        <topology evidence="1">Multi-pass membrane protein</topology>
    </subcellularLocation>
</comment>
<keyword evidence="9" id="KW-1185">Reference proteome</keyword>